<feature type="transmembrane region" description="Helical" evidence="10">
    <location>
        <begin position="412"/>
        <end position="431"/>
    </location>
</feature>
<keyword evidence="13" id="KW-1185">Reference proteome</keyword>
<dbReference type="SUPFAM" id="SSF56784">
    <property type="entry name" value="HAD-like"/>
    <property type="match status" value="1"/>
</dbReference>
<keyword evidence="7 10" id="KW-1133">Transmembrane helix</keyword>
<dbReference type="PANTHER" id="PTHR43294">
    <property type="entry name" value="SODIUM/POTASSIUM-TRANSPORTING ATPASE SUBUNIT ALPHA"/>
    <property type="match status" value="1"/>
</dbReference>
<comment type="subcellular location">
    <subcellularLocation>
        <location evidence="1">Cell membrane</location>
        <topology evidence="1">Multi-pass membrane protein</topology>
    </subcellularLocation>
</comment>
<feature type="compositionally biased region" description="Polar residues" evidence="9">
    <location>
        <begin position="1049"/>
        <end position="1061"/>
    </location>
</feature>
<feature type="transmembrane region" description="Helical" evidence="10">
    <location>
        <begin position="66"/>
        <end position="85"/>
    </location>
</feature>
<dbReference type="GO" id="GO:0036376">
    <property type="term" value="P:sodium ion export across plasma membrane"/>
    <property type="evidence" value="ECO:0007669"/>
    <property type="project" value="TreeGrafter"/>
</dbReference>
<dbReference type="InterPro" id="IPR006068">
    <property type="entry name" value="ATPase_P-typ_cation-transptr_C"/>
</dbReference>
<dbReference type="InterPro" id="IPR004014">
    <property type="entry name" value="ATPase_P-typ_cation-transptr_N"/>
</dbReference>
<dbReference type="PANTHER" id="PTHR43294:SF21">
    <property type="entry name" value="CATION TRANSPORTING ATPASE"/>
    <property type="match status" value="1"/>
</dbReference>
<organism evidence="12 13">
    <name type="scientific">Edhazardia aedis (strain USNM 41457)</name>
    <name type="common">Microsporidian parasite</name>
    <dbReference type="NCBI Taxonomy" id="1003232"/>
    <lineage>
        <taxon>Eukaryota</taxon>
        <taxon>Fungi</taxon>
        <taxon>Fungi incertae sedis</taxon>
        <taxon>Microsporidia</taxon>
        <taxon>Edhazardia</taxon>
    </lineage>
</organism>
<dbReference type="Gene3D" id="1.20.1110.10">
    <property type="entry name" value="Calcium-transporting ATPase, transmembrane domain"/>
    <property type="match status" value="3"/>
</dbReference>
<dbReference type="InterPro" id="IPR023214">
    <property type="entry name" value="HAD_sf"/>
</dbReference>
<dbReference type="PRINTS" id="PR00119">
    <property type="entry name" value="CATATPASE"/>
</dbReference>
<dbReference type="HOGENOM" id="CLU_002360_4_1_1"/>
<feature type="region of interest" description="Disordered" evidence="9">
    <location>
        <begin position="1009"/>
        <end position="1061"/>
    </location>
</feature>
<dbReference type="SUPFAM" id="SSF81665">
    <property type="entry name" value="Calcium ATPase, transmembrane domain M"/>
    <property type="match status" value="1"/>
</dbReference>
<evidence type="ECO:0000259" key="11">
    <source>
        <dbReference type="SMART" id="SM00831"/>
    </source>
</evidence>
<keyword evidence="2" id="KW-1003">Cell membrane</keyword>
<keyword evidence="5" id="KW-0067">ATP-binding</keyword>
<dbReference type="InParanoid" id="J8ZP06"/>
<dbReference type="GO" id="GO:0016887">
    <property type="term" value="F:ATP hydrolysis activity"/>
    <property type="evidence" value="ECO:0007669"/>
    <property type="project" value="InterPro"/>
</dbReference>
<dbReference type="SFLD" id="SFLDS00003">
    <property type="entry name" value="Haloacid_Dehalogenase"/>
    <property type="match status" value="1"/>
</dbReference>
<dbReference type="GO" id="GO:0005524">
    <property type="term" value="F:ATP binding"/>
    <property type="evidence" value="ECO:0007669"/>
    <property type="project" value="UniProtKB-KW"/>
</dbReference>
<dbReference type="InterPro" id="IPR050510">
    <property type="entry name" value="Cation_transp_ATPase_P-type"/>
</dbReference>
<dbReference type="Pfam" id="PF00689">
    <property type="entry name" value="Cation_ATPase_C"/>
    <property type="match status" value="1"/>
</dbReference>
<dbReference type="GO" id="GO:0005391">
    <property type="term" value="F:P-type sodium:potassium-exchanging transporter activity"/>
    <property type="evidence" value="ECO:0007669"/>
    <property type="project" value="TreeGrafter"/>
</dbReference>
<dbReference type="SMART" id="SM00831">
    <property type="entry name" value="Cation_ATPase_N"/>
    <property type="match status" value="1"/>
</dbReference>
<evidence type="ECO:0000256" key="9">
    <source>
        <dbReference type="SAM" id="MobiDB-lite"/>
    </source>
</evidence>
<dbReference type="InterPro" id="IPR018303">
    <property type="entry name" value="ATPase_P-typ_P_site"/>
</dbReference>
<gene>
    <name evidence="12" type="ORF">EDEG_00027</name>
</gene>
<evidence type="ECO:0000256" key="5">
    <source>
        <dbReference type="ARBA" id="ARBA00022840"/>
    </source>
</evidence>
<dbReference type="OrthoDB" id="158672at2759"/>
<dbReference type="InterPro" id="IPR001757">
    <property type="entry name" value="P_typ_ATPase"/>
</dbReference>
<evidence type="ECO:0000313" key="13">
    <source>
        <dbReference type="Proteomes" id="UP000003163"/>
    </source>
</evidence>
<dbReference type="Gene3D" id="3.40.1110.10">
    <property type="entry name" value="Calcium-transporting ATPase, cytoplasmic domain N"/>
    <property type="match status" value="2"/>
</dbReference>
<dbReference type="InterPro" id="IPR036412">
    <property type="entry name" value="HAD-like_sf"/>
</dbReference>
<keyword evidence="8 10" id="KW-0472">Membrane</keyword>
<dbReference type="Gene3D" id="2.70.150.10">
    <property type="entry name" value="Calcium-transporting ATPase, cytoplasmic transduction domain A"/>
    <property type="match status" value="2"/>
</dbReference>
<dbReference type="SUPFAM" id="SSF81653">
    <property type="entry name" value="Calcium ATPase, transduction domain A"/>
    <property type="match status" value="1"/>
</dbReference>
<dbReference type="InterPro" id="IPR008250">
    <property type="entry name" value="ATPase_P-typ_transduc_dom_A_sf"/>
</dbReference>
<reference evidence="12 13" key="1">
    <citation type="submission" date="2011-08" db="EMBL/GenBank/DDBJ databases">
        <authorList>
            <person name="Liu Z.J."/>
            <person name="Shi F.L."/>
            <person name="Lu J.Q."/>
            <person name="Li M."/>
            <person name="Wang Z.L."/>
        </authorList>
    </citation>
    <scope>NUCLEOTIDE SEQUENCE [LARGE SCALE GENOMIC DNA]</scope>
    <source>
        <strain evidence="12 13">USNM 41457</strain>
    </source>
</reference>
<dbReference type="VEuPathDB" id="MicrosporidiaDB:EDEG_00027"/>
<dbReference type="PROSITE" id="PS00154">
    <property type="entry name" value="ATPASE_E1_E2"/>
    <property type="match status" value="1"/>
</dbReference>
<comment type="caution">
    <text evidence="12">The sequence shown here is derived from an EMBL/GenBank/DDBJ whole genome shotgun (WGS) entry which is preliminary data.</text>
</comment>
<feature type="domain" description="Cation-transporting P-type ATPase N-terminal" evidence="11">
    <location>
        <begin position="5"/>
        <end position="82"/>
    </location>
</feature>
<evidence type="ECO:0000256" key="7">
    <source>
        <dbReference type="ARBA" id="ARBA00022989"/>
    </source>
</evidence>
<evidence type="ECO:0000256" key="1">
    <source>
        <dbReference type="ARBA" id="ARBA00004651"/>
    </source>
</evidence>
<feature type="transmembrane region" description="Helical" evidence="10">
    <location>
        <begin position="91"/>
        <end position="110"/>
    </location>
</feature>
<dbReference type="GO" id="GO:0030007">
    <property type="term" value="P:intracellular potassium ion homeostasis"/>
    <property type="evidence" value="ECO:0007669"/>
    <property type="project" value="TreeGrafter"/>
</dbReference>
<dbReference type="AlphaFoldDB" id="J8ZP06"/>
<dbReference type="GO" id="GO:1902600">
    <property type="term" value="P:proton transmembrane transport"/>
    <property type="evidence" value="ECO:0007669"/>
    <property type="project" value="TreeGrafter"/>
</dbReference>
<dbReference type="GO" id="GO:0005886">
    <property type="term" value="C:plasma membrane"/>
    <property type="evidence" value="ECO:0007669"/>
    <property type="project" value="UniProtKB-SubCell"/>
</dbReference>
<feature type="compositionally biased region" description="Low complexity" evidence="9">
    <location>
        <begin position="1023"/>
        <end position="1034"/>
    </location>
</feature>
<name>J8ZP06_EDHAE</name>
<evidence type="ECO:0000256" key="6">
    <source>
        <dbReference type="ARBA" id="ARBA00022967"/>
    </source>
</evidence>
<keyword evidence="3 10" id="KW-0812">Transmembrane</keyword>
<evidence type="ECO:0000256" key="3">
    <source>
        <dbReference type="ARBA" id="ARBA00022692"/>
    </source>
</evidence>
<evidence type="ECO:0000256" key="4">
    <source>
        <dbReference type="ARBA" id="ARBA00022741"/>
    </source>
</evidence>
<dbReference type="Pfam" id="PF00122">
    <property type="entry name" value="E1-E2_ATPase"/>
    <property type="match status" value="1"/>
</dbReference>
<dbReference type="SFLD" id="SFLDG00002">
    <property type="entry name" value="C1.7:_P-type_atpase_like"/>
    <property type="match status" value="1"/>
</dbReference>
<reference evidence="13" key="2">
    <citation type="submission" date="2015-07" db="EMBL/GenBank/DDBJ databases">
        <title>Contrasting host-pathogen interactions and genome evolution in two generalist and specialist microsporidian pathogens of mosquitoes.</title>
        <authorList>
            <consortium name="The Broad Institute Genomics Platform"/>
            <consortium name="The Broad Institute Genome Sequencing Center for Infectious Disease"/>
            <person name="Cuomo C.A."/>
            <person name="Sanscrainte N.D."/>
            <person name="Goldberg J.M."/>
            <person name="Heiman D."/>
            <person name="Young S."/>
            <person name="Zeng Q."/>
            <person name="Becnel J.J."/>
            <person name="Birren B.W."/>
        </authorList>
    </citation>
    <scope>NUCLEOTIDE SEQUENCE [LARGE SCALE GENOMIC DNA]</scope>
    <source>
        <strain evidence="13">USNM 41457</strain>
    </source>
</reference>
<dbReference type="FunFam" id="3.40.50.1000:FF:000083">
    <property type="entry name" value="Sodium/potassium-transporting ATPase subunit alpha"/>
    <property type="match status" value="1"/>
</dbReference>
<dbReference type="SFLD" id="SFLDF00027">
    <property type="entry name" value="p-type_atpase"/>
    <property type="match status" value="1"/>
</dbReference>
<dbReference type="InterPro" id="IPR023299">
    <property type="entry name" value="ATPase_P-typ_cyto_dom_N"/>
</dbReference>
<dbReference type="InterPro" id="IPR044492">
    <property type="entry name" value="P_typ_ATPase_HD_dom"/>
</dbReference>
<dbReference type="Pfam" id="PF00690">
    <property type="entry name" value="Cation_ATPase_N"/>
    <property type="match status" value="1"/>
</dbReference>
<keyword evidence="6" id="KW-1278">Translocase</keyword>
<feature type="transmembrane region" description="Helical" evidence="10">
    <location>
        <begin position="437"/>
        <end position="461"/>
    </location>
</feature>
<feature type="compositionally biased region" description="Polar residues" evidence="9">
    <location>
        <begin position="1010"/>
        <end position="1022"/>
    </location>
</feature>
<dbReference type="Pfam" id="PF00702">
    <property type="entry name" value="Hydrolase"/>
    <property type="match status" value="1"/>
</dbReference>
<dbReference type="GO" id="GO:0006883">
    <property type="term" value="P:intracellular sodium ion homeostasis"/>
    <property type="evidence" value="ECO:0007669"/>
    <property type="project" value="TreeGrafter"/>
</dbReference>
<dbReference type="Gene3D" id="3.40.50.1000">
    <property type="entry name" value="HAD superfamily/HAD-like"/>
    <property type="match status" value="2"/>
</dbReference>
<dbReference type="EMBL" id="AFBI03000001">
    <property type="protein sequence ID" value="EJW01433.1"/>
    <property type="molecule type" value="Genomic_DNA"/>
</dbReference>
<dbReference type="SUPFAM" id="SSF81660">
    <property type="entry name" value="Metal cation-transporting ATPase, ATP-binding domain N"/>
    <property type="match status" value="1"/>
</dbReference>
<keyword evidence="4" id="KW-0547">Nucleotide-binding</keyword>
<proteinExistence type="predicted"/>
<accession>J8ZP06</accession>
<dbReference type="STRING" id="1003232.J8ZP06"/>
<dbReference type="Pfam" id="PF13246">
    <property type="entry name" value="Cation_ATPase"/>
    <property type="match status" value="1"/>
</dbReference>
<dbReference type="GO" id="GO:1990573">
    <property type="term" value="P:potassium ion import across plasma membrane"/>
    <property type="evidence" value="ECO:0007669"/>
    <property type="project" value="TreeGrafter"/>
</dbReference>
<evidence type="ECO:0000256" key="2">
    <source>
        <dbReference type="ARBA" id="ARBA00022475"/>
    </source>
</evidence>
<dbReference type="OMA" id="PGMREMV"/>
<dbReference type="InterPro" id="IPR059000">
    <property type="entry name" value="ATPase_P-type_domA"/>
</dbReference>
<evidence type="ECO:0000256" key="8">
    <source>
        <dbReference type="ARBA" id="ARBA00023136"/>
    </source>
</evidence>
<dbReference type="Proteomes" id="UP000003163">
    <property type="component" value="Unassembled WGS sequence"/>
</dbReference>
<evidence type="ECO:0000256" key="10">
    <source>
        <dbReference type="SAM" id="Phobius"/>
    </source>
</evidence>
<protein>
    <submittedName>
        <fullName evidence="12">HAD ATPase, P-type, family IC</fullName>
    </submittedName>
</protein>
<dbReference type="NCBIfam" id="TIGR01494">
    <property type="entry name" value="ATPase_P-type"/>
    <property type="match status" value="2"/>
</dbReference>
<sequence length="1061" mass="119450">MGINDHHRQDLTRLQERLSLPHDILKCGLSTSMVNNNKTVYGPNVFTQTTKTHPIIKFMKMYLHPFNILLLFACVLALILYGMNLDDRSNLYLGLGILSVSIFNTCLEFYQEYKTNEMLSGFKNLVPNSCSVLRNSKITVVKSSDVVVGDVVYLKMGDKVGADIRLFEANNLSVDNSSLTGESDPIKKSAKTYLSEELDMKIVNQENKKNTIDINSPNMINNNLSPKVTTNRSDQNVLGNRSTAHISIMNNINCDSTSSSPEMSEDSYEKKSSNIFKNLFWCRKSSKRQSNIDFYDNLYSANNVESSTLSSHTHIVDINTRINQAHYISNEKSTNQENILSNDEKEEPENSEYYRANNMVFSGDLVTAGTGTGIVVSTGDRTVLGKIAKLTVEKSPESNELSAEINQYVQKLGFIAVLTCIIFYAVAMLNNFNFKDNLVFCIGIFIAFVPQGLPATVTILLTIAAKRMAKNNVLVKDLRAVETLGSISLLATDKTGTLTQGIMKCNSFWDGENVNQIYDEKHKINKNTVFRDTCVSCYISSAAMKLDSGEIRCDPTEKALYDFSTSYLNVDADAKQMSKSFHKIYELPFDSENKFQISIFKHVDGFKFVVKGAPDRILKKCGFYTSKNKKVDDAFSQKLHVMYENFASNGQRVIAVAENFITNTEFCEKYASKIIKKNLLEKAKEICHIKQLNIINFQEDNQKNESIDEKEEDENSNINKMSNYTQKISDILKILKTTEWQDFLKEVAIEMDNFVFLCLIGIIDPPKIGVRNAVMKLRLAGIQVVMVTGDHPLTAKYIAKKIYLISGKTREEAAKALNKDIKDVQPSEYEVEIIHGDEIDNLKEEEWERIVSKNEIVFARTSPKQKMVIVENFQKHGHIVGVSGDGVNDSPALKKAHLGISMNQTGSEVSKEAAHMIILDDNFSSIVNGVLEGRLIFSNLKKSIRYILSHITPQVVPFILYVTFGIPSPMSALLLMLIDLFTEFFPSVALAWEHPEGNLMLELPRKSLSRKSPNSNILQITGNNDENLNTKENNITTKLDKNDKKYQCKRSTSQKNIGSPK</sequence>
<evidence type="ECO:0000313" key="12">
    <source>
        <dbReference type="EMBL" id="EJW01433.1"/>
    </source>
</evidence>
<dbReference type="InterPro" id="IPR023298">
    <property type="entry name" value="ATPase_P-typ_TM_dom_sf"/>
</dbReference>